<sequence>MIDLTKLFKLTKETGQVQEGQGSTASYTAEKALTGHDNTTQKTRTRPRRKSVIKVNPGHKQRTMQKNKLRAEPNSNKVDAVPVISQLDTAKSIDPIPETPVPSTKSAIVLQRTASILSPTSAPSIAPVQHSNIDPIDGTTTPIQATAPPIVLNQNGSDKPLSNGVLGNEPLERIEVTTIANTSSSQTLPPIDTTSLEEPCNFGETIPEPEVYYGNNSLPSYEGKSYDILIAELNQAHTTIAIQSKRISELEGICKERTESEWEAQVRRLKRQLENAGIQVAVNMNYDEIKEKMKVIAASMGELEGGPIVEHPNLKIQAQLRRKYFDLELEMDKLYSAMVASDEYEVEMKEKESTWHRNNIEASREALIRVRNCIPVHVSTMTTEVLANELHLHKNAVAYAKRLKSLKALNLLRMNPQKLRVLHPCELVQVSFSKLSILEKKALYGAVTDLADEWNSQPSNMFFAKKHDWFKSLRNTLMQEMLTLEVHLQPEHKCTLGSQCPASLQAKLDMFYEIPCIFTKGSEFPQDGDVIPMAAPVVKPTQVEVTPSSPPNSKTMHHPPPNVLQAIKLRKKIE</sequence>
<feature type="compositionally biased region" description="Basic residues" evidence="1">
    <location>
        <begin position="43"/>
        <end position="68"/>
    </location>
</feature>
<proteinExistence type="predicted"/>
<dbReference type="AlphaFoldDB" id="A0A1V9YIJ8"/>
<evidence type="ECO:0000256" key="1">
    <source>
        <dbReference type="SAM" id="MobiDB-lite"/>
    </source>
</evidence>
<accession>A0A1V9YIJ8</accession>
<evidence type="ECO:0000313" key="2">
    <source>
        <dbReference type="EMBL" id="OQR85563.1"/>
    </source>
</evidence>
<feature type="region of interest" description="Disordered" evidence="1">
    <location>
        <begin position="34"/>
        <end position="73"/>
    </location>
</feature>
<keyword evidence="3" id="KW-1185">Reference proteome</keyword>
<dbReference type="EMBL" id="JNBS01003717">
    <property type="protein sequence ID" value="OQR85563.1"/>
    <property type="molecule type" value="Genomic_DNA"/>
</dbReference>
<comment type="caution">
    <text evidence="2">The sequence shown here is derived from an EMBL/GenBank/DDBJ whole genome shotgun (WGS) entry which is preliminary data.</text>
</comment>
<gene>
    <name evidence="2" type="ORF">THRCLA_10673</name>
</gene>
<dbReference type="Proteomes" id="UP000243217">
    <property type="component" value="Unassembled WGS sequence"/>
</dbReference>
<protein>
    <submittedName>
        <fullName evidence="2">Uncharacterized protein</fullName>
    </submittedName>
</protein>
<evidence type="ECO:0000313" key="3">
    <source>
        <dbReference type="Proteomes" id="UP000243217"/>
    </source>
</evidence>
<feature type="compositionally biased region" description="Polar residues" evidence="1">
    <location>
        <begin position="543"/>
        <end position="554"/>
    </location>
</feature>
<feature type="region of interest" description="Disordered" evidence="1">
    <location>
        <begin position="541"/>
        <end position="562"/>
    </location>
</feature>
<name>A0A1V9YIJ8_9STRA</name>
<organism evidence="2 3">
    <name type="scientific">Thraustotheca clavata</name>
    <dbReference type="NCBI Taxonomy" id="74557"/>
    <lineage>
        <taxon>Eukaryota</taxon>
        <taxon>Sar</taxon>
        <taxon>Stramenopiles</taxon>
        <taxon>Oomycota</taxon>
        <taxon>Saprolegniomycetes</taxon>
        <taxon>Saprolegniales</taxon>
        <taxon>Achlyaceae</taxon>
        <taxon>Thraustotheca</taxon>
    </lineage>
</organism>
<reference evidence="2 3" key="1">
    <citation type="journal article" date="2014" name="Genome Biol. Evol.">
        <title>The secreted proteins of Achlya hypogyna and Thraustotheca clavata identify the ancestral oomycete secretome and reveal gene acquisitions by horizontal gene transfer.</title>
        <authorList>
            <person name="Misner I."/>
            <person name="Blouin N."/>
            <person name="Leonard G."/>
            <person name="Richards T.A."/>
            <person name="Lane C.E."/>
        </authorList>
    </citation>
    <scope>NUCLEOTIDE SEQUENCE [LARGE SCALE GENOMIC DNA]</scope>
    <source>
        <strain evidence="2 3">ATCC 34112</strain>
    </source>
</reference>